<feature type="compositionally biased region" description="Basic and acidic residues" evidence="12">
    <location>
        <begin position="152"/>
        <end position="162"/>
    </location>
</feature>
<dbReference type="CDD" id="cd02016">
    <property type="entry name" value="TPP_E1_OGDC_like"/>
    <property type="match status" value="1"/>
</dbReference>
<comment type="cofactor">
    <cofactor evidence="2">
        <name>thiamine diphosphate</name>
        <dbReference type="ChEBI" id="CHEBI:58937"/>
    </cofactor>
</comment>
<dbReference type="GO" id="GO:0000287">
    <property type="term" value="F:magnesium ion binding"/>
    <property type="evidence" value="ECO:0007669"/>
    <property type="project" value="UniProtKB-ARBA"/>
</dbReference>
<dbReference type="RefSeq" id="WP_091529472.1">
    <property type="nucleotide sequence ID" value="NZ_LT629772.1"/>
</dbReference>
<evidence type="ECO:0000256" key="5">
    <source>
        <dbReference type="ARBA" id="ARBA00022723"/>
    </source>
</evidence>
<dbReference type="Proteomes" id="UP000199103">
    <property type="component" value="Chromosome I"/>
</dbReference>
<evidence type="ECO:0000313" key="15">
    <source>
        <dbReference type="Proteomes" id="UP000199103"/>
    </source>
</evidence>
<dbReference type="AlphaFoldDB" id="A0A1H1ZS64"/>
<evidence type="ECO:0000256" key="6">
    <source>
        <dbReference type="ARBA" id="ARBA00022842"/>
    </source>
</evidence>
<name>A0A1H1ZS64_9ACTN</name>
<feature type="region of interest" description="Disordered" evidence="12">
    <location>
        <begin position="1"/>
        <end position="20"/>
    </location>
</feature>
<evidence type="ECO:0000256" key="4">
    <source>
        <dbReference type="ARBA" id="ARBA00022532"/>
    </source>
</evidence>
<dbReference type="Gene3D" id="3.40.50.970">
    <property type="match status" value="1"/>
</dbReference>
<dbReference type="GO" id="GO:0045252">
    <property type="term" value="C:oxoglutarate dehydrogenase complex"/>
    <property type="evidence" value="ECO:0007669"/>
    <property type="project" value="TreeGrafter"/>
</dbReference>
<dbReference type="Pfam" id="PF00198">
    <property type="entry name" value="2-oxoacid_dh"/>
    <property type="match status" value="1"/>
</dbReference>
<dbReference type="PANTHER" id="PTHR23152">
    <property type="entry name" value="2-OXOGLUTARATE DEHYDROGENASE"/>
    <property type="match status" value="1"/>
</dbReference>
<dbReference type="UniPathway" id="UPA00223">
    <property type="reaction ID" value="UER00997"/>
</dbReference>
<dbReference type="GO" id="GO:0004149">
    <property type="term" value="F:dihydrolipoyllysine-residue succinyltransferase activity"/>
    <property type="evidence" value="ECO:0007669"/>
    <property type="project" value="UniProtKB-EC"/>
</dbReference>
<dbReference type="InterPro" id="IPR001017">
    <property type="entry name" value="DH_E1"/>
</dbReference>
<dbReference type="InterPro" id="IPR005475">
    <property type="entry name" value="Transketolase-like_Pyr-bd"/>
</dbReference>
<evidence type="ECO:0000259" key="13">
    <source>
        <dbReference type="SMART" id="SM00861"/>
    </source>
</evidence>
<keyword evidence="5" id="KW-0479">Metal-binding</keyword>
<dbReference type="SUPFAM" id="SSF52518">
    <property type="entry name" value="Thiamin diphosphate-binding fold (THDP-binding)"/>
    <property type="match status" value="2"/>
</dbReference>
<accession>A0A1H1ZS64</accession>
<dbReference type="SMART" id="SM00861">
    <property type="entry name" value="Transket_pyr"/>
    <property type="match status" value="1"/>
</dbReference>
<dbReference type="Pfam" id="PF02779">
    <property type="entry name" value="Transket_pyr"/>
    <property type="match status" value="1"/>
</dbReference>
<reference evidence="14 15" key="1">
    <citation type="submission" date="2016-10" db="EMBL/GenBank/DDBJ databases">
        <authorList>
            <person name="de Groot N.N."/>
        </authorList>
    </citation>
    <scope>NUCLEOTIDE SEQUENCE [LARGE SCALE GENOMIC DNA]</scope>
    <source>
        <strain evidence="14 15">DSM 21800</strain>
    </source>
</reference>
<keyword evidence="7" id="KW-0560">Oxidoreductase</keyword>
<dbReference type="Gene3D" id="3.30.559.10">
    <property type="entry name" value="Chloramphenicol acetyltransferase-like domain"/>
    <property type="match status" value="1"/>
</dbReference>
<protein>
    <submittedName>
        <fullName evidence="14">2-oxoglutarate dehydrogenase E1 component</fullName>
    </submittedName>
</protein>
<dbReference type="InterPro" id="IPR029061">
    <property type="entry name" value="THDP-binding"/>
</dbReference>
<dbReference type="Pfam" id="PF16078">
    <property type="entry name" value="2-oxogl_dehyd_N"/>
    <property type="match status" value="1"/>
</dbReference>
<organism evidence="14 15">
    <name type="scientific">Microlunatus soli</name>
    <dbReference type="NCBI Taxonomy" id="630515"/>
    <lineage>
        <taxon>Bacteria</taxon>
        <taxon>Bacillati</taxon>
        <taxon>Actinomycetota</taxon>
        <taxon>Actinomycetes</taxon>
        <taxon>Propionibacteriales</taxon>
        <taxon>Propionibacteriaceae</taxon>
        <taxon>Microlunatus</taxon>
    </lineage>
</organism>
<dbReference type="InterPro" id="IPR023213">
    <property type="entry name" value="CAT-like_dom_sf"/>
</dbReference>
<comment type="catalytic activity">
    <reaction evidence="11">
        <text>N(6)-[(R)-dihydrolipoyl]-L-lysyl-[protein] + succinyl-CoA = N(6)-[(R)-S(8)-succinyldihydrolipoyl]-L-lysyl-[protein] + CoA</text>
        <dbReference type="Rhea" id="RHEA:15213"/>
        <dbReference type="Rhea" id="RHEA-COMP:10475"/>
        <dbReference type="Rhea" id="RHEA-COMP:20092"/>
        <dbReference type="ChEBI" id="CHEBI:57287"/>
        <dbReference type="ChEBI" id="CHEBI:57292"/>
        <dbReference type="ChEBI" id="CHEBI:83100"/>
        <dbReference type="ChEBI" id="CHEBI:83120"/>
        <dbReference type="EC" id="2.3.1.61"/>
    </reaction>
</comment>
<evidence type="ECO:0000256" key="2">
    <source>
        <dbReference type="ARBA" id="ARBA00001964"/>
    </source>
</evidence>
<dbReference type="Gene3D" id="3.40.50.11610">
    <property type="entry name" value="Multifunctional 2-oxoglutarate metabolism enzyme, C-terminal domain"/>
    <property type="match status" value="1"/>
</dbReference>
<dbReference type="NCBIfam" id="NF006914">
    <property type="entry name" value="PRK09404.1"/>
    <property type="match status" value="1"/>
</dbReference>
<evidence type="ECO:0000256" key="7">
    <source>
        <dbReference type="ARBA" id="ARBA00023002"/>
    </source>
</evidence>
<keyword evidence="9" id="KW-0511">Multifunctional enzyme</keyword>
<dbReference type="InterPro" id="IPR031717">
    <property type="entry name" value="ODO-1/KGD_C"/>
</dbReference>
<dbReference type="SUPFAM" id="SSF52777">
    <property type="entry name" value="CoA-dependent acyltransferases"/>
    <property type="match status" value="1"/>
</dbReference>
<dbReference type="InterPro" id="IPR001078">
    <property type="entry name" value="2-oxoacid_DH_actylTfrase"/>
</dbReference>
<dbReference type="InterPro" id="IPR011603">
    <property type="entry name" value="2oxoglutarate_DH_E1"/>
</dbReference>
<feature type="compositionally biased region" description="Polar residues" evidence="12">
    <location>
        <begin position="131"/>
        <end position="141"/>
    </location>
</feature>
<feature type="domain" description="Transketolase-like pyrimidine-binding" evidence="13">
    <location>
        <begin position="935"/>
        <end position="1128"/>
    </location>
</feature>
<dbReference type="GO" id="GO:0004591">
    <property type="term" value="F:oxoglutarate dehydrogenase (succinyl-transferring) activity"/>
    <property type="evidence" value="ECO:0007669"/>
    <property type="project" value="UniProtKB-EC"/>
</dbReference>
<gene>
    <name evidence="14" type="ORF">SAMN04489812_5415</name>
</gene>
<evidence type="ECO:0000256" key="9">
    <source>
        <dbReference type="ARBA" id="ARBA00023268"/>
    </source>
</evidence>
<evidence type="ECO:0000256" key="10">
    <source>
        <dbReference type="ARBA" id="ARBA00051911"/>
    </source>
</evidence>
<dbReference type="Pfam" id="PF00676">
    <property type="entry name" value="E1_dh"/>
    <property type="match status" value="1"/>
</dbReference>
<dbReference type="OrthoDB" id="9759785at2"/>
<feature type="region of interest" description="Disordered" evidence="12">
    <location>
        <begin position="48"/>
        <end position="163"/>
    </location>
</feature>
<dbReference type="NCBIfam" id="NF008907">
    <property type="entry name" value="PRK12270.1"/>
    <property type="match status" value="1"/>
</dbReference>
<dbReference type="InterPro" id="IPR032106">
    <property type="entry name" value="2-oxogl_dehyd_N"/>
</dbReference>
<evidence type="ECO:0000256" key="8">
    <source>
        <dbReference type="ARBA" id="ARBA00023052"/>
    </source>
</evidence>
<keyword evidence="4" id="KW-0816">Tricarboxylic acid cycle</keyword>
<evidence type="ECO:0000256" key="3">
    <source>
        <dbReference type="ARBA" id="ARBA00004813"/>
    </source>
</evidence>
<sequence length="1279" mass="139779">MATAPDPNSTSTQHADEDFGANDWFIEQMYEQYVADPKSVDASWAQFFSTNGAPGSNRPAAAPPTKPSGDATANGKSAQSGTAAQPATKTAAPAAKSEAKASSVTASAAKAADPAPQAAKSAPAAKVESKTVQPSKPTTGTGLPADPPNPADRPEVAPDKPVRTVMRGAPMRTAKNMDASLTVPTATSVRSLPVKLLIDQRIVINNHLRRARGGKVSFTHIIGYAIVQALKAVPDMNVAYDVTDGKPTLVKPTHINLGLAIDLPKPDGTRQLVVPSIKSAENLDFAQFWAAYEEIVKKARGNKLTVDDFAGTTISLTNPGTIGTNHSVPRLMNGQGAIIGVGSMEFPAEFQGSNPNRLNSFGVGKIMTLTSTYDHRVIQGALSGEFLAKLHGLLLGEDNFYRDIFASLRIPTAPIEWAVDRSAVHEDEVSKQARVFELINAYRVRGHLMADIDPIAYHLRDHPDLDVQTHELTLWDLDREFATGDFADGSGLMTLRKILGILRDSYCRTIGLEYMHIQEREQRRWIQAHVERPHESLPREEHLRILDKLNEAEVFETFLQTKYVGQKRFSLEGGESTIALLDEICEQAANDHLDEVTIGMAHRGRLNALANIVGKSYTQIFREFEGNIDPRTVQGSGDVKYHLGAEGKFTSLAGNTIKTSMAANPSHLEAVDGVLEGITRAKQDILDRGAEYPVLPLLVHGDAAFAGQGVVAETLALSQLRGYRTGGTIHVVVNNQVGFTTTPGEGRSSTYATDVARMVQAPIFHVNGDDPEACIRVARLAYEFRREFNKDVVIDLVCYRSRGHNEGDDPSVTQPLMYDLISKKRGVRKLYTEALIGRGDITIEDAEEVLKKFQVRLESVFEEVRQAANVPVDTEYRRVPKYPEKTGAKHGTAISSEVMQKIADAHLNPPEGFTVHPKVQPQLQRRAKAITEGGIDWATGELLALGSVMIEGRPVRLAGQDTRRGTFVQRFAAVVDRKNADVWIPLQHLSPDQGRFHVFNSPLSEYAAMGFEYGYSVARPEALVMWEAQYGDFSNGAQTIIDEFITAGQSKWGQKSGVVLLLPHGYEGQGSDHSSARIERWLQLAADDAFAVAQPSNSASYFHLLRNHALGANHKPLIVLTPKRMLRMKAAASEPADFTDGQWQPVLGDPTITDPSTVRRVVMASGMARWDLMAERDKLGKNQEIAVVSLERYYPLPAEQIAAELARYGNAESFRWVQYEPKNQGAWPFLALNLPDALAEHGARLPLTPVTRAASSAPATGSHKVHEAEQKEIYNAALG</sequence>
<dbReference type="GO" id="GO:0030976">
    <property type="term" value="F:thiamine pyrophosphate binding"/>
    <property type="evidence" value="ECO:0007669"/>
    <property type="project" value="InterPro"/>
</dbReference>
<dbReference type="STRING" id="630515.SAMN04489812_5415"/>
<evidence type="ECO:0000256" key="11">
    <source>
        <dbReference type="ARBA" id="ARBA00052761"/>
    </source>
</evidence>
<dbReference type="Gene3D" id="3.40.50.12470">
    <property type="match status" value="1"/>
</dbReference>
<feature type="compositionally biased region" description="Low complexity" evidence="12">
    <location>
        <begin position="82"/>
        <end position="126"/>
    </location>
</feature>
<dbReference type="GO" id="GO:0005829">
    <property type="term" value="C:cytosol"/>
    <property type="evidence" value="ECO:0007669"/>
    <property type="project" value="TreeGrafter"/>
</dbReference>
<proteinExistence type="predicted"/>
<dbReference type="Pfam" id="PF16870">
    <property type="entry name" value="OxoGdeHyase_C"/>
    <property type="match status" value="1"/>
</dbReference>
<dbReference type="InterPro" id="IPR042179">
    <property type="entry name" value="KGD_C_sf"/>
</dbReference>
<dbReference type="EMBL" id="LT629772">
    <property type="protein sequence ID" value="SDT36548.1"/>
    <property type="molecule type" value="Genomic_DNA"/>
</dbReference>
<dbReference type="NCBIfam" id="TIGR00239">
    <property type="entry name" value="2oxo_dh_E1"/>
    <property type="match status" value="1"/>
</dbReference>
<keyword evidence="15" id="KW-1185">Reference proteome</keyword>
<dbReference type="GO" id="GO:0006099">
    <property type="term" value="P:tricarboxylic acid cycle"/>
    <property type="evidence" value="ECO:0007669"/>
    <property type="project" value="UniProtKB-UniPathway"/>
</dbReference>
<keyword evidence="6" id="KW-0460">Magnesium</keyword>
<dbReference type="Gene3D" id="1.10.287.1150">
    <property type="entry name" value="TPP helical domain"/>
    <property type="match status" value="1"/>
</dbReference>
<dbReference type="PANTHER" id="PTHR23152:SF4">
    <property type="entry name" value="2-OXOADIPATE DEHYDROGENASE COMPLEX COMPONENT E1"/>
    <property type="match status" value="1"/>
</dbReference>
<evidence type="ECO:0000256" key="12">
    <source>
        <dbReference type="SAM" id="MobiDB-lite"/>
    </source>
</evidence>
<feature type="compositionally biased region" description="Polar residues" evidence="12">
    <location>
        <begin position="1"/>
        <end position="13"/>
    </location>
</feature>
<comment type="cofactor">
    <cofactor evidence="1">
        <name>Mg(2+)</name>
        <dbReference type="ChEBI" id="CHEBI:18420"/>
    </cofactor>
</comment>
<evidence type="ECO:0000256" key="1">
    <source>
        <dbReference type="ARBA" id="ARBA00001946"/>
    </source>
</evidence>
<comment type="pathway">
    <text evidence="3">Carbohydrate metabolism; tricarboxylic acid cycle; succinyl-CoA from 2-oxoglutarate (dehydrogenase route): step 1/1.</text>
</comment>
<evidence type="ECO:0000313" key="14">
    <source>
        <dbReference type="EMBL" id="SDT36548.1"/>
    </source>
</evidence>
<keyword evidence="8" id="KW-0786">Thiamine pyrophosphate</keyword>
<comment type="catalytic activity">
    <reaction evidence="10">
        <text>N(6)-[(R)-lipoyl]-L-lysyl-[protein] + 2-oxoglutarate + H(+) = N(6)-[(R)-S(8)-succinyldihydrolipoyl]-L-lysyl-[protein] + CO2</text>
        <dbReference type="Rhea" id="RHEA:12188"/>
        <dbReference type="Rhea" id="RHEA-COMP:10474"/>
        <dbReference type="Rhea" id="RHEA-COMP:20092"/>
        <dbReference type="ChEBI" id="CHEBI:15378"/>
        <dbReference type="ChEBI" id="CHEBI:16526"/>
        <dbReference type="ChEBI" id="CHEBI:16810"/>
        <dbReference type="ChEBI" id="CHEBI:83099"/>
        <dbReference type="ChEBI" id="CHEBI:83120"/>
        <dbReference type="EC" id="1.2.4.2"/>
    </reaction>
</comment>